<dbReference type="EMBL" id="CP023069">
    <property type="protein sequence ID" value="ASY67377.1"/>
    <property type="molecule type" value="Genomic_DNA"/>
</dbReference>
<evidence type="ECO:0000313" key="2">
    <source>
        <dbReference type="Proteomes" id="UP000217211"/>
    </source>
</evidence>
<organism evidence="1 2">
    <name type="scientific">Sinorhizobium sojae CCBAU 05684</name>
    <dbReference type="NCBI Taxonomy" id="716928"/>
    <lineage>
        <taxon>Bacteria</taxon>
        <taxon>Pseudomonadati</taxon>
        <taxon>Pseudomonadota</taxon>
        <taxon>Alphaproteobacteria</taxon>
        <taxon>Hyphomicrobiales</taxon>
        <taxon>Rhizobiaceae</taxon>
        <taxon>Sinorhizobium/Ensifer group</taxon>
        <taxon>Sinorhizobium</taxon>
    </lineage>
</organism>
<dbReference type="STRING" id="716928.GCA_000261485_05119"/>
<reference evidence="1 2" key="1">
    <citation type="submission" date="2017-08" db="EMBL/GenBank/DDBJ databases">
        <title>Multipartite genome sequences of Sinorhizobium species nodulating soybeans.</title>
        <authorList>
            <person name="Tian C.F."/>
        </authorList>
    </citation>
    <scope>NUCLEOTIDE SEQUENCE [LARGE SCALE GENOMIC DNA]</scope>
    <source>
        <strain evidence="1 2">CCBAU 05684</strain>
        <plasmid evidence="2">psj05684a</plasmid>
    </source>
</reference>
<dbReference type="Proteomes" id="UP000217211">
    <property type="component" value="Plasmid pSJ05684a"/>
</dbReference>
<dbReference type="AlphaFoldDB" id="A0A249PNP2"/>
<protein>
    <submittedName>
        <fullName evidence="1">Uncharacterized protein</fullName>
    </submittedName>
</protein>
<gene>
    <name evidence="1" type="ORF">SJ05684_a40640</name>
</gene>
<accession>A0A249PNP2</accession>
<name>A0A249PNP2_9HYPH</name>
<evidence type="ECO:0000313" key="1">
    <source>
        <dbReference type="EMBL" id="ASY67377.1"/>
    </source>
</evidence>
<proteinExistence type="predicted"/>
<keyword evidence="1" id="KW-0614">Plasmid</keyword>
<dbReference type="KEGG" id="esj:SJ05684_a40640"/>
<geneLocation type="plasmid" evidence="2">
    <name>psj05684a</name>
</geneLocation>
<keyword evidence="2" id="KW-1185">Reference proteome</keyword>
<sequence>MKRSEARHKWQQIQDDLRRAVDILSEAAGEIEADDEILLRYGRGSLAQRSRNEFR</sequence>